<proteinExistence type="predicted"/>
<evidence type="ECO:0000313" key="2">
    <source>
        <dbReference type="Proteomes" id="UP000198736"/>
    </source>
</evidence>
<organism evidence="1 2">
    <name type="scientific">Candidatus Nitrospira nitrificans</name>
    <dbReference type="NCBI Taxonomy" id="1742973"/>
    <lineage>
        <taxon>Bacteria</taxon>
        <taxon>Pseudomonadati</taxon>
        <taxon>Nitrospirota</taxon>
        <taxon>Nitrospiria</taxon>
        <taxon>Nitrospirales</taxon>
        <taxon>Nitrospiraceae</taxon>
        <taxon>Nitrospira</taxon>
    </lineage>
</organism>
<name>A0A0S4LH54_9BACT</name>
<dbReference type="Proteomes" id="UP000198736">
    <property type="component" value="Unassembled WGS sequence"/>
</dbReference>
<sequence length="95" mass="10476">MSDESTHSGACRLRVRQLPDEPVAGFAQVGVLRLFCENCVVQGMLGRKVLVERRFIGARGLGNSLRDRSGKAVCGKQRCRRAEQACRSWLEVGDA</sequence>
<dbReference type="AlphaFoldDB" id="A0A0S4LH54"/>
<protein>
    <submittedName>
        <fullName evidence="1">Uncharacterized protein</fullName>
    </submittedName>
</protein>
<dbReference type="STRING" id="1742973.COMA2_290006"/>
<gene>
    <name evidence="1" type="ORF">COMA2_290006</name>
</gene>
<dbReference type="EMBL" id="CZPZ01000022">
    <property type="protein sequence ID" value="CUS36899.1"/>
    <property type="molecule type" value="Genomic_DNA"/>
</dbReference>
<evidence type="ECO:0000313" key="1">
    <source>
        <dbReference type="EMBL" id="CUS36899.1"/>
    </source>
</evidence>
<keyword evidence="2" id="KW-1185">Reference proteome</keyword>
<reference evidence="2" key="1">
    <citation type="submission" date="2015-10" db="EMBL/GenBank/DDBJ databases">
        <authorList>
            <person name="Luecker S."/>
            <person name="Luecker S."/>
        </authorList>
    </citation>
    <scope>NUCLEOTIDE SEQUENCE [LARGE SCALE GENOMIC DNA]</scope>
</reference>
<accession>A0A0S4LH54</accession>